<feature type="region of interest" description="Disordered" evidence="1">
    <location>
        <begin position="1"/>
        <end position="37"/>
    </location>
</feature>
<gene>
    <name evidence="2" type="ORF">NMY3_02890</name>
</gene>
<dbReference type="Proteomes" id="UP000058925">
    <property type="component" value="Chromosome"/>
</dbReference>
<evidence type="ECO:0000313" key="2">
    <source>
        <dbReference type="EMBL" id="ALI37079.1"/>
    </source>
</evidence>
<sequence length="37" mass="4084">MGAVFGPKKLASRPRKKISRDSIKDILPDISANSEEK</sequence>
<organism evidence="2 3">
    <name type="scientific">Candidatus Nitrosocosmicus oleophilus</name>
    <dbReference type="NCBI Taxonomy" id="1353260"/>
    <lineage>
        <taxon>Archaea</taxon>
        <taxon>Nitrososphaerota</taxon>
        <taxon>Nitrososphaeria</taxon>
        <taxon>Nitrososphaerales</taxon>
        <taxon>Nitrososphaeraceae</taxon>
        <taxon>Candidatus Nitrosocosmicus</taxon>
    </lineage>
</organism>
<dbReference type="EMBL" id="CP012850">
    <property type="protein sequence ID" value="ALI37079.1"/>
    <property type="molecule type" value="Genomic_DNA"/>
</dbReference>
<evidence type="ECO:0000256" key="1">
    <source>
        <dbReference type="SAM" id="MobiDB-lite"/>
    </source>
</evidence>
<dbReference type="KEGG" id="taa:NMY3_02890"/>
<name>A0A654M3R1_9ARCH</name>
<proteinExistence type="predicted"/>
<evidence type="ECO:0000313" key="3">
    <source>
        <dbReference type="Proteomes" id="UP000058925"/>
    </source>
</evidence>
<dbReference type="AlphaFoldDB" id="A0A654M3R1"/>
<reference evidence="3" key="1">
    <citation type="submission" date="2015-10" db="EMBL/GenBank/DDBJ databases">
        <title>Niche specialization of a soil ammonia-oxidizing archaeon, Candidatus Nitrosocosmicus oleophilus.</title>
        <authorList>
            <person name="Jung M.-Y."/>
            <person name="Rhee S.-K."/>
        </authorList>
    </citation>
    <scope>NUCLEOTIDE SEQUENCE [LARGE SCALE GENOMIC DNA]</scope>
    <source>
        <strain evidence="3">MY3</strain>
    </source>
</reference>
<accession>A0A654M3R1</accession>
<keyword evidence="3" id="KW-1185">Reference proteome</keyword>
<protein>
    <submittedName>
        <fullName evidence="2">Uncharacterized protein</fullName>
    </submittedName>
</protein>